<dbReference type="InterPro" id="IPR001943">
    <property type="entry name" value="UVR_dom"/>
</dbReference>
<accession>A0A7S0DL45</accession>
<feature type="coiled-coil region" evidence="1">
    <location>
        <begin position="205"/>
        <end position="272"/>
    </location>
</feature>
<name>A0A7S0DL45_9EUKA</name>
<evidence type="ECO:0000313" key="4">
    <source>
        <dbReference type="EMBL" id="CAD8458327.1"/>
    </source>
</evidence>
<feature type="region of interest" description="Disordered" evidence="2">
    <location>
        <begin position="354"/>
        <end position="390"/>
    </location>
</feature>
<dbReference type="EMBL" id="HBEM01025459">
    <property type="protein sequence ID" value="CAD8458327.1"/>
    <property type="molecule type" value="Transcribed_RNA"/>
</dbReference>
<proteinExistence type="predicted"/>
<feature type="coiled-coil region" evidence="1">
    <location>
        <begin position="305"/>
        <end position="339"/>
    </location>
</feature>
<feature type="compositionally biased region" description="Polar residues" evidence="2">
    <location>
        <begin position="361"/>
        <end position="390"/>
    </location>
</feature>
<dbReference type="PROSITE" id="PS50151">
    <property type="entry name" value="UVR"/>
    <property type="match status" value="1"/>
</dbReference>
<sequence>MKNFFLKKEGKKSNASPPGGPNGGLSLEELQNSNNLLLEQLSKVSQDLANARMDKQEAEQSNTILLAKEKDLQKQVTSLEAQVKKISQSFAFEEAQKLNDKARELNEALTAETDKGKALEAKLTTVEDRLATLEKSEAQSTEEKAKLRARIGEQLEELRTKDETISNMRSLNTDQTVEMNELRDTIRKEREGRAKENEMKITDLQNNFDAKLREADERIDRLEGERNSYMQKCKTLQKEVGKLLKKIRGNEAKDLKRQVELLQSELERRSKSLQDALSALDTYVNQNVGTRGAKNIEAANGKHQWNTLQFQLKKLKAQLREAEVKLNEKEMVISQLKNATKFFGEKIIELEDHKKKIEGDSASNSIAQASSYGSPSPQVEGTGSGTDQLP</sequence>
<keyword evidence="1" id="KW-0175">Coiled coil</keyword>
<organism evidence="4">
    <name type="scientific">Amorphochlora amoebiformis</name>
    <dbReference type="NCBI Taxonomy" id="1561963"/>
    <lineage>
        <taxon>Eukaryota</taxon>
        <taxon>Sar</taxon>
        <taxon>Rhizaria</taxon>
        <taxon>Cercozoa</taxon>
        <taxon>Chlorarachniophyceae</taxon>
        <taxon>Amorphochlora</taxon>
    </lineage>
</organism>
<dbReference type="SUPFAM" id="SSF57997">
    <property type="entry name" value="Tropomyosin"/>
    <property type="match status" value="1"/>
</dbReference>
<feature type="compositionally biased region" description="Basic and acidic residues" evidence="2">
    <location>
        <begin position="1"/>
        <end position="12"/>
    </location>
</feature>
<evidence type="ECO:0000259" key="3">
    <source>
        <dbReference type="PROSITE" id="PS50151"/>
    </source>
</evidence>
<evidence type="ECO:0000256" key="1">
    <source>
        <dbReference type="SAM" id="Coils"/>
    </source>
</evidence>
<feature type="region of interest" description="Disordered" evidence="2">
    <location>
        <begin position="1"/>
        <end position="31"/>
    </location>
</feature>
<reference evidence="4" key="1">
    <citation type="submission" date="2021-01" db="EMBL/GenBank/DDBJ databases">
        <authorList>
            <person name="Corre E."/>
            <person name="Pelletier E."/>
            <person name="Niang G."/>
            <person name="Scheremetjew M."/>
            <person name="Finn R."/>
            <person name="Kale V."/>
            <person name="Holt S."/>
            <person name="Cochrane G."/>
            <person name="Meng A."/>
            <person name="Brown T."/>
            <person name="Cohen L."/>
        </authorList>
    </citation>
    <scope>NUCLEOTIDE SEQUENCE</scope>
    <source>
        <strain evidence="4">CCMP2058</strain>
    </source>
</reference>
<feature type="domain" description="UVR" evidence="3">
    <location>
        <begin position="73"/>
        <end position="108"/>
    </location>
</feature>
<evidence type="ECO:0000256" key="2">
    <source>
        <dbReference type="SAM" id="MobiDB-lite"/>
    </source>
</evidence>
<dbReference type="AlphaFoldDB" id="A0A7S0DL45"/>
<gene>
    <name evidence="4" type="ORF">LAMO00422_LOCUS17278</name>
</gene>
<protein>
    <recommendedName>
        <fullName evidence="3">UVR domain-containing protein</fullName>
    </recommendedName>
</protein>